<feature type="region of interest" description="Disordered" evidence="1">
    <location>
        <begin position="1"/>
        <end position="40"/>
    </location>
</feature>
<name>A0A1H9AUY1_9BACI</name>
<dbReference type="EMBL" id="FOEL01000002">
    <property type="protein sequence ID" value="SEP80297.1"/>
    <property type="molecule type" value="Genomic_DNA"/>
</dbReference>
<dbReference type="RefSeq" id="WP_164908709.1">
    <property type="nucleotide sequence ID" value="NZ_BJOM01000016.1"/>
</dbReference>
<feature type="compositionally biased region" description="Basic and acidic residues" evidence="1">
    <location>
        <begin position="16"/>
        <end position="26"/>
    </location>
</feature>
<sequence>MKKTMVLPEVEENEQQSDHLERKKVSEQQAQDANTSNLSRQQLFDMMQVIEEIRIKGYKERL</sequence>
<comment type="caution">
    <text evidence="2">The sequence shown here is derived from an EMBL/GenBank/DDBJ whole genome shotgun (WGS) entry which is preliminary data.</text>
</comment>
<feature type="compositionally biased region" description="Polar residues" evidence="1">
    <location>
        <begin position="27"/>
        <end position="40"/>
    </location>
</feature>
<dbReference type="AlphaFoldDB" id="A0A1H9AUY1"/>
<reference evidence="2 3" key="1">
    <citation type="submission" date="2016-10" db="EMBL/GenBank/DDBJ databases">
        <authorList>
            <person name="Varghese N."/>
            <person name="Submissions S."/>
        </authorList>
    </citation>
    <scope>NUCLEOTIDE SEQUENCE [LARGE SCALE GENOMIC DNA]</scope>
    <source>
        <strain evidence="2 3">TC-13</strain>
    </source>
</reference>
<organism evidence="2 3">
    <name type="scientific">Lysinibacillus fusiformis</name>
    <dbReference type="NCBI Taxonomy" id="28031"/>
    <lineage>
        <taxon>Bacteria</taxon>
        <taxon>Bacillati</taxon>
        <taxon>Bacillota</taxon>
        <taxon>Bacilli</taxon>
        <taxon>Bacillales</taxon>
        <taxon>Bacillaceae</taxon>
        <taxon>Lysinibacillus</taxon>
    </lineage>
</organism>
<gene>
    <name evidence="2" type="ORF">SAMN02787113_00609</name>
</gene>
<dbReference type="Proteomes" id="UP000199410">
    <property type="component" value="Unassembled WGS sequence"/>
</dbReference>
<evidence type="ECO:0000313" key="2">
    <source>
        <dbReference type="EMBL" id="SEP80297.1"/>
    </source>
</evidence>
<accession>A0A1H9AUY1</accession>
<protein>
    <submittedName>
        <fullName evidence="2">Uncharacterized protein</fullName>
    </submittedName>
</protein>
<proteinExistence type="predicted"/>
<evidence type="ECO:0000256" key="1">
    <source>
        <dbReference type="SAM" id="MobiDB-lite"/>
    </source>
</evidence>
<evidence type="ECO:0000313" key="3">
    <source>
        <dbReference type="Proteomes" id="UP000199410"/>
    </source>
</evidence>